<evidence type="ECO:0000256" key="3">
    <source>
        <dbReference type="ARBA" id="ARBA00011738"/>
    </source>
</evidence>
<dbReference type="Pfam" id="PF02771">
    <property type="entry name" value="Acyl-CoA_dh_N"/>
    <property type="match status" value="1"/>
</dbReference>
<dbReference type="SUPFAM" id="SSF47203">
    <property type="entry name" value="Acyl-CoA dehydrogenase C-terminal domain-like"/>
    <property type="match status" value="1"/>
</dbReference>
<comment type="caution">
    <text evidence="11">The sequence shown here is derived from an EMBL/GenBank/DDBJ whole genome shotgun (WGS) entry which is preliminary data.</text>
</comment>
<evidence type="ECO:0000256" key="6">
    <source>
        <dbReference type="ARBA" id="ARBA00023002"/>
    </source>
</evidence>
<dbReference type="GO" id="GO:0003995">
    <property type="term" value="F:acyl-CoA dehydrogenase activity"/>
    <property type="evidence" value="ECO:0007669"/>
    <property type="project" value="TreeGrafter"/>
</dbReference>
<dbReference type="GO" id="GO:0005737">
    <property type="term" value="C:cytoplasm"/>
    <property type="evidence" value="ECO:0007669"/>
    <property type="project" value="TreeGrafter"/>
</dbReference>
<dbReference type="InterPro" id="IPR009100">
    <property type="entry name" value="AcylCoA_DH/oxidase_NM_dom_sf"/>
</dbReference>
<dbReference type="EMBL" id="QDDR01000003">
    <property type="protein sequence ID" value="PVE48229.1"/>
    <property type="molecule type" value="Genomic_DNA"/>
</dbReference>
<gene>
    <name evidence="11" type="ORF">DDE23_08890</name>
</gene>
<evidence type="ECO:0000256" key="4">
    <source>
        <dbReference type="ARBA" id="ARBA00022630"/>
    </source>
</evidence>
<dbReference type="InterPro" id="IPR006091">
    <property type="entry name" value="Acyl-CoA_Oxase/DH_mid-dom"/>
</dbReference>
<evidence type="ECO:0000259" key="8">
    <source>
        <dbReference type="Pfam" id="PF00441"/>
    </source>
</evidence>
<proteinExistence type="inferred from homology"/>
<dbReference type="RefSeq" id="WP_107751602.1">
    <property type="nucleotide sequence ID" value="NZ_QBKF01000004.1"/>
</dbReference>
<dbReference type="Pfam" id="PF02770">
    <property type="entry name" value="Acyl-CoA_dh_M"/>
    <property type="match status" value="1"/>
</dbReference>
<dbReference type="Proteomes" id="UP000244810">
    <property type="component" value="Unassembled WGS sequence"/>
</dbReference>
<evidence type="ECO:0000256" key="5">
    <source>
        <dbReference type="ARBA" id="ARBA00022827"/>
    </source>
</evidence>
<accession>A0A2T7UUH8</accession>
<dbReference type="InterPro" id="IPR046373">
    <property type="entry name" value="Acyl-CoA_Oxase/DH_mid-dom_sf"/>
</dbReference>
<dbReference type="GO" id="GO:0050660">
    <property type="term" value="F:flavin adenine dinucleotide binding"/>
    <property type="evidence" value="ECO:0007669"/>
    <property type="project" value="InterPro"/>
</dbReference>
<name>A0A2T7UUH8_9RHOB</name>
<comment type="cofactor">
    <cofactor evidence="1 7">
        <name>FAD</name>
        <dbReference type="ChEBI" id="CHEBI:57692"/>
    </cofactor>
</comment>
<feature type="domain" description="Acyl-CoA dehydrogenase/oxidase C-terminal" evidence="8">
    <location>
        <begin position="241"/>
        <end position="391"/>
    </location>
</feature>
<feature type="domain" description="Acyl-CoA oxidase/dehydrogenase middle" evidence="9">
    <location>
        <begin position="133"/>
        <end position="229"/>
    </location>
</feature>
<sequence length="433" mass="48307">MTWDFQTDPDFQQKLDWAATFVREDVEPLQYVLDSAYDVANPLFQRLVRPLQAEVRRQKLWACHLEPELGGEGYGQVKLALLNEILGRARFAPVVFGAQAPDSGNAEILARFGTPEQKERFLKPLLANEIVSAFSMTEPQGGSDPTQFRTMAVADGDDWVINGEKWFISSGPFAAFHIVMAVTDPEAKPVNRLSMLLVPADTPGIETLRVSSIAGHRTPSHSYFRYTDVRVPRASMLGAPGQGFAVAQTRLGGGRVHHAMRTLGEAQKAFDMVCERVISRQAQGGRLADKQMVQEKIADSWIEIEQFRLLLMRTAWRIDHYNDYLKVRRDIAAIKVQMPKLLHDVVARALHLHGAYGISDELPFLGMIANSYVMGLADGPTELHKVTVARQTLRDYTPSPDLFPDYSLPSRQAAADEKFRDLLEGLALEAAHG</sequence>
<protein>
    <submittedName>
        <fullName evidence="11">Acyl-CoA dehydrogenase</fullName>
    </submittedName>
</protein>
<dbReference type="InterPro" id="IPR036250">
    <property type="entry name" value="AcylCo_DH-like_C"/>
</dbReference>
<evidence type="ECO:0000256" key="7">
    <source>
        <dbReference type="RuleBase" id="RU362125"/>
    </source>
</evidence>
<dbReference type="Gene3D" id="1.20.140.10">
    <property type="entry name" value="Butyryl-CoA Dehydrogenase, subunit A, domain 3"/>
    <property type="match status" value="1"/>
</dbReference>
<dbReference type="PANTHER" id="PTHR48083">
    <property type="entry name" value="MEDIUM-CHAIN SPECIFIC ACYL-COA DEHYDROGENASE, MITOCHONDRIAL-RELATED"/>
    <property type="match status" value="1"/>
</dbReference>
<comment type="subunit">
    <text evidence="3">Homodimer.</text>
</comment>
<dbReference type="InterPro" id="IPR037069">
    <property type="entry name" value="AcylCoA_DH/ox_N_sf"/>
</dbReference>
<dbReference type="Gene3D" id="1.10.540.10">
    <property type="entry name" value="Acyl-CoA dehydrogenase/oxidase, N-terminal domain"/>
    <property type="match status" value="1"/>
</dbReference>
<feature type="domain" description="Acyl-CoA dehydrogenase/oxidase N-terminal" evidence="10">
    <location>
        <begin position="15"/>
        <end position="129"/>
    </location>
</feature>
<dbReference type="PANTHER" id="PTHR48083:SF13">
    <property type="entry name" value="ACYL-COA DEHYDROGENASE FAMILY MEMBER 11"/>
    <property type="match status" value="1"/>
</dbReference>
<evidence type="ECO:0000256" key="2">
    <source>
        <dbReference type="ARBA" id="ARBA00009347"/>
    </source>
</evidence>
<evidence type="ECO:0000313" key="11">
    <source>
        <dbReference type="EMBL" id="PVE48229.1"/>
    </source>
</evidence>
<keyword evidence="6 7" id="KW-0560">Oxidoreductase</keyword>
<evidence type="ECO:0000313" key="12">
    <source>
        <dbReference type="Proteomes" id="UP000244810"/>
    </source>
</evidence>
<dbReference type="OrthoDB" id="9775090at2"/>
<evidence type="ECO:0000256" key="1">
    <source>
        <dbReference type="ARBA" id="ARBA00001974"/>
    </source>
</evidence>
<organism evidence="11 12">
    <name type="scientific">Pararhodobacter aggregans</name>
    <dbReference type="NCBI Taxonomy" id="404875"/>
    <lineage>
        <taxon>Bacteria</taxon>
        <taxon>Pseudomonadati</taxon>
        <taxon>Pseudomonadota</taxon>
        <taxon>Alphaproteobacteria</taxon>
        <taxon>Rhodobacterales</taxon>
        <taxon>Paracoccaceae</taxon>
        <taxon>Pararhodobacter</taxon>
    </lineage>
</organism>
<keyword evidence="5 7" id="KW-0274">FAD</keyword>
<dbReference type="InterPro" id="IPR009075">
    <property type="entry name" value="AcylCo_DH/oxidase_C"/>
</dbReference>
<comment type="similarity">
    <text evidence="2 7">Belongs to the acyl-CoA dehydrogenase family.</text>
</comment>
<evidence type="ECO:0000259" key="9">
    <source>
        <dbReference type="Pfam" id="PF02770"/>
    </source>
</evidence>
<dbReference type="Gene3D" id="2.40.110.10">
    <property type="entry name" value="Butyryl-CoA Dehydrogenase, subunit A, domain 2"/>
    <property type="match status" value="1"/>
</dbReference>
<dbReference type="Pfam" id="PF00441">
    <property type="entry name" value="Acyl-CoA_dh_1"/>
    <property type="match status" value="1"/>
</dbReference>
<keyword evidence="12" id="KW-1185">Reference proteome</keyword>
<dbReference type="InterPro" id="IPR050741">
    <property type="entry name" value="Acyl-CoA_dehydrogenase"/>
</dbReference>
<reference evidence="11 12" key="1">
    <citation type="journal article" date="2011" name="Syst. Appl. Microbiol.">
        <title>Defluviimonas denitrificans gen. nov., sp. nov., and Pararhodobacter aggregans gen. nov., sp. nov., non-phototrophic Rhodobacteraceae from the biofilter of a marine aquaculture.</title>
        <authorList>
            <person name="Foesel B.U."/>
            <person name="Drake H.L."/>
            <person name="Schramm A."/>
        </authorList>
    </citation>
    <scope>NUCLEOTIDE SEQUENCE [LARGE SCALE GENOMIC DNA]</scope>
    <source>
        <strain evidence="11 12">D1-19</strain>
    </source>
</reference>
<dbReference type="GO" id="GO:0033539">
    <property type="term" value="P:fatty acid beta-oxidation using acyl-CoA dehydrogenase"/>
    <property type="evidence" value="ECO:0007669"/>
    <property type="project" value="TreeGrafter"/>
</dbReference>
<keyword evidence="4 7" id="KW-0285">Flavoprotein</keyword>
<dbReference type="InterPro" id="IPR013786">
    <property type="entry name" value="AcylCoA_DH/ox_N"/>
</dbReference>
<dbReference type="FunFam" id="2.40.110.10:FF:000002">
    <property type="entry name" value="Acyl-CoA dehydrogenase fadE12"/>
    <property type="match status" value="1"/>
</dbReference>
<evidence type="ECO:0000259" key="10">
    <source>
        <dbReference type="Pfam" id="PF02771"/>
    </source>
</evidence>
<dbReference type="SUPFAM" id="SSF56645">
    <property type="entry name" value="Acyl-CoA dehydrogenase NM domain-like"/>
    <property type="match status" value="1"/>
</dbReference>
<dbReference type="AlphaFoldDB" id="A0A2T7UUH8"/>